<gene>
    <name evidence="1" type="ORF">HMPREF0201_00108</name>
</gene>
<dbReference type="Proteomes" id="UP000014585">
    <property type="component" value="Unassembled WGS sequence"/>
</dbReference>
<evidence type="ECO:0000313" key="1">
    <source>
        <dbReference type="EMBL" id="EPF20382.1"/>
    </source>
</evidence>
<dbReference type="STRING" id="566551.HMPREF0201_00108"/>
<protein>
    <submittedName>
        <fullName evidence="1">Uncharacterized protein</fullName>
    </submittedName>
</protein>
<dbReference type="AlphaFoldDB" id="S3JJP4"/>
<organism evidence="1 2">
    <name type="scientific">Cedecea davisae DSM 4568</name>
    <dbReference type="NCBI Taxonomy" id="566551"/>
    <lineage>
        <taxon>Bacteria</taxon>
        <taxon>Pseudomonadati</taxon>
        <taxon>Pseudomonadota</taxon>
        <taxon>Gammaproteobacteria</taxon>
        <taxon>Enterobacterales</taxon>
        <taxon>Enterobacteriaceae</taxon>
        <taxon>Cedecea</taxon>
    </lineage>
</organism>
<accession>S3JJP4</accession>
<dbReference type="EMBL" id="ATDT01000003">
    <property type="protein sequence ID" value="EPF20382.1"/>
    <property type="molecule type" value="Genomic_DNA"/>
</dbReference>
<dbReference type="HOGENOM" id="CLU_2615535_0_0_6"/>
<reference evidence="1 2" key="1">
    <citation type="submission" date="2013-04" db="EMBL/GenBank/DDBJ databases">
        <authorList>
            <person name="Weinstock G."/>
            <person name="Sodergren E."/>
            <person name="Lobos E.A."/>
            <person name="Fulton L."/>
            <person name="Fulton R."/>
            <person name="Courtney L."/>
            <person name="Fronick C."/>
            <person name="O'Laughlin M."/>
            <person name="Godfrey J."/>
            <person name="Wilson R.M."/>
            <person name="Miner T."/>
            <person name="Farmer C."/>
            <person name="Delehaunty K."/>
            <person name="Cordes M."/>
            <person name="Minx P."/>
            <person name="Tomlinson C."/>
            <person name="Chen J."/>
            <person name="Wollam A."/>
            <person name="Pepin K.H."/>
            <person name="Palsikar V.B."/>
            <person name="Zhang X."/>
            <person name="Suruliraj S."/>
            <person name="Perna N.T."/>
            <person name="Plunkett G."/>
            <person name="Warren W."/>
            <person name="Mitreva M."/>
            <person name="Mardis E.R."/>
            <person name="Wilson R.K."/>
        </authorList>
    </citation>
    <scope>NUCLEOTIDE SEQUENCE [LARGE SCALE GENOMIC DNA]</scope>
    <source>
        <strain evidence="1 2">DSM 4568</strain>
    </source>
</reference>
<name>S3JJP4_9ENTR</name>
<sequence length="78" mass="9534">MGFFKARYQYHPDSMLCNHSFSELYTNILYTNRIFIELIVITYCYGKSFTINFRNNHQKQLFLTIHPFEHFLRNNFNA</sequence>
<comment type="caution">
    <text evidence="1">The sequence shown here is derived from an EMBL/GenBank/DDBJ whole genome shotgun (WGS) entry which is preliminary data.</text>
</comment>
<evidence type="ECO:0000313" key="2">
    <source>
        <dbReference type="Proteomes" id="UP000014585"/>
    </source>
</evidence>
<proteinExistence type="predicted"/>